<proteinExistence type="predicted"/>
<dbReference type="Proteomes" id="UP001281147">
    <property type="component" value="Unassembled WGS sequence"/>
</dbReference>
<sequence length="344" mass="39502">MERQAYLAERRARQTLLMQQFEQKRPIKLLKAYKHFAQAEAVEQDNTSNSPLLRLPAEIRNRIYELLFEGLTVHVENTSGFPSLWPGCKLARSICRADEDPQSVAVTIRFASEFNAFHTHRHRHRTCMNIELKQDAVPRSYTTFGQMLGVLAVCRQLHREAALIPYELTTFSFCRLTDLTPFTIALAEEQRHAVRSVYLSILRERAEIETAHMTEHSIRALKGVRDLAIFYELSILRAAMFDVRDPAQQDAEFKKIVAFGDVGLESVNVTIGSVDSWYRTFTGVVHFTFEGLQAWALRMEHKLAQHRPQNDQREENKAVTGHHGRLAKNRSGSRGHVDEGYRLG</sequence>
<keyword evidence="2" id="KW-1185">Reference proteome</keyword>
<reference evidence="1" key="1">
    <citation type="submission" date="2023-07" db="EMBL/GenBank/DDBJ databases">
        <title>Black Yeasts Isolated from many extreme environments.</title>
        <authorList>
            <person name="Coleine C."/>
            <person name="Stajich J.E."/>
            <person name="Selbmann L."/>
        </authorList>
    </citation>
    <scope>NUCLEOTIDE SEQUENCE</scope>
    <source>
        <strain evidence="1">CCFEE 5714</strain>
    </source>
</reference>
<gene>
    <name evidence="1" type="ORF">LTR37_013512</name>
</gene>
<dbReference type="EMBL" id="JAUTXU010000133">
    <property type="protein sequence ID" value="KAK3704995.1"/>
    <property type="molecule type" value="Genomic_DNA"/>
</dbReference>
<protein>
    <submittedName>
        <fullName evidence="1">Uncharacterized protein</fullName>
    </submittedName>
</protein>
<organism evidence="1 2">
    <name type="scientific">Vermiconidia calcicola</name>
    <dbReference type="NCBI Taxonomy" id="1690605"/>
    <lineage>
        <taxon>Eukaryota</taxon>
        <taxon>Fungi</taxon>
        <taxon>Dikarya</taxon>
        <taxon>Ascomycota</taxon>
        <taxon>Pezizomycotina</taxon>
        <taxon>Dothideomycetes</taxon>
        <taxon>Dothideomycetidae</taxon>
        <taxon>Mycosphaerellales</taxon>
        <taxon>Extremaceae</taxon>
        <taxon>Vermiconidia</taxon>
    </lineage>
</organism>
<evidence type="ECO:0000313" key="2">
    <source>
        <dbReference type="Proteomes" id="UP001281147"/>
    </source>
</evidence>
<name>A0ACC3MWT1_9PEZI</name>
<accession>A0ACC3MWT1</accession>
<evidence type="ECO:0000313" key="1">
    <source>
        <dbReference type="EMBL" id="KAK3704995.1"/>
    </source>
</evidence>
<comment type="caution">
    <text evidence="1">The sequence shown here is derived from an EMBL/GenBank/DDBJ whole genome shotgun (WGS) entry which is preliminary data.</text>
</comment>